<dbReference type="InterPro" id="IPR006218">
    <property type="entry name" value="DAHP1/KDSA"/>
</dbReference>
<dbReference type="NCBIfam" id="TIGR01361">
    <property type="entry name" value="DAHP_synth_Bsub"/>
    <property type="match status" value="1"/>
</dbReference>
<dbReference type="PANTHER" id="PTHR43018">
    <property type="entry name" value="PHOSPHO-2-DEHYDRO-3-DEOXYHEPTONATE ALDOLASE"/>
    <property type="match status" value="1"/>
</dbReference>
<protein>
    <submittedName>
        <fullName evidence="3">3-deoxy-7-phosphoheptulonate synthase</fullName>
        <ecNumber evidence="3">2.5.1.54</ecNumber>
    </submittedName>
</protein>
<dbReference type="InterPro" id="IPR052899">
    <property type="entry name" value="Class-I_DAHP_synthase"/>
</dbReference>
<evidence type="ECO:0000259" key="2">
    <source>
        <dbReference type="Pfam" id="PF00793"/>
    </source>
</evidence>
<accession>A0ABT6NB23</accession>
<dbReference type="Gene3D" id="3.20.20.70">
    <property type="entry name" value="Aldolase class I"/>
    <property type="match status" value="1"/>
</dbReference>
<dbReference type="InterPro" id="IPR006268">
    <property type="entry name" value="DAHP_syn_2"/>
</dbReference>
<dbReference type="Proteomes" id="UP001158045">
    <property type="component" value="Unassembled WGS sequence"/>
</dbReference>
<gene>
    <name evidence="3" type="primary">aroF</name>
    <name evidence="3" type="ORF">QE109_05610</name>
</gene>
<evidence type="ECO:0000313" key="4">
    <source>
        <dbReference type="Proteomes" id="UP001158045"/>
    </source>
</evidence>
<keyword evidence="1 3" id="KW-0808">Transferase</keyword>
<dbReference type="Pfam" id="PF00793">
    <property type="entry name" value="DAHP_synth_1"/>
    <property type="match status" value="1"/>
</dbReference>
<name>A0ABT6NB23_9FIRM</name>
<dbReference type="EMBL" id="JARYZI010000003">
    <property type="protein sequence ID" value="MDH8677612.1"/>
    <property type="molecule type" value="Genomic_DNA"/>
</dbReference>
<dbReference type="PANTHER" id="PTHR43018:SF1">
    <property type="entry name" value="PROTEIN AROA(G)"/>
    <property type="match status" value="1"/>
</dbReference>
<comment type="caution">
    <text evidence="3">The sequence shown here is derived from an EMBL/GenBank/DDBJ whole genome shotgun (WGS) entry which is preliminary data.</text>
</comment>
<organism evidence="3 4">
    <name type="scientific">Fusibacter bizertensis</name>
    <dbReference type="NCBI Taxonomy" id="1488331"/>
    <lineage>
        <taxon>Bacteria</taxon>
        <taxon>Bacillati</taxon>
        <taxon>Bacillota</taxon>
        <taxon>Clostridia</taxon>
        <taxon>Eubacteriales</taxon>
        <taxon>Eubacteriales Family XII. Incertae Sedis</taxon>
        <taxon>Fusibacter</taxon>
    </lineage>
</organism>
<evidence type="ECO:0000256" key="1">
    <source>
        <dbReference type="ARBA" id="ARBA00022679"/>
    </source>
</evidence>
<dbReference type="GO" id="GO:0003849">
    <property type="term" value="F:3-deoxy-7-phosphoheptulonate synthase activity"/>
    <property type="evidence" value="ECO:0007669"/>
    <property type="project" value="UniProtKB-EC"/>
</dbReference>
<dbReference type="NCBIfam" id="NF009239">
    <property type="entry name" value="PRK12595.1"/>
    <property type="match status" value="1"/>
</dbReference>
<reference evidence="3 4" key="1">
    <citation type="submission" date="2023-04" db="EMBL/GenBank/DDBJ databases">
        <title>Fusibacter bizertensis strain WBS, isolated from littoral bottom sediments of the Arctic seas - biochemical and genomic analysis.</title>
        <authorList>
            <person name="Brioukhanov A.L."/>
        </authorList>
    </citation>
    <scope>NUCLEOTIDE SEQUENCE [LARGE SCALE GENOMIC DNA]</scope>
    <source>
        <strain evidence="3 4">WBS</strain>
    </source>
</reference>
<dbReference type="SUPFAM" id="SSF51569">
    <property type="entry name" value="Aldolase"/>
    <property type="match status" value="1"/>
</dbReference>
<dbReference type="EC" id="2.5.1.54" evidence="3"/>
<keyword evidence="4" id="KW-1185">Reference proteome</keyword>
<evidence type="ECO:0000313" key="3">
    <source>
        <dbReference type="EMBL" id="MDH8677612.1"/>
    </source>
</evidence>
<dbReference type="NCBIfam" id="NF006421">
    <property type="entry name" value="PRK08673.1"/>
    <property type="match status" value="1"/>
</dbReference>
<sequence length="272" mass="29771">MADTVLCANSQVRKIMNSNFKVREIDIDGIKIGGKNAIIIAGPCSVESQDQIIQIAKAAKAAGANMLRGGIFKPRTNPNDFQGLGIKGLEYLLEAKRQTGLPIVTELMDTQHLDAFIKHVDIIQIGSRNMYNYSLLKAVGETKKPILLKRGFSATIREWILAAEHIAKAGNENIIFCERGIRTFEEYTRNTLDLTAVPIIQKETGYPIIVDPSHGTGIRALVGIMSEAAIACGANGLLIEAHTHPEQSISDKDQTIDIGELEQITKRIALLK</sequence>
<feature type="domain" description="DAHP synthetase I/KDSA" evidence="2">
    <location>
        <begin position="29"/>
        <end position="266"/>
    </location>
</feature>
<proteinExistence type="predicted"/>
<dbReference type="InterPro" id="IPR013785">
    <property type="entry name" value="Aldolase_TIM"/>
</dbReference>